<evidence type="ECO:0000259" key="1">
    <source>
        <dbReference type="PROSITE" id="PS50943"/>
    </source>
</evidence>
<reference evidence="2 3" key="1">
    <citation type="submission" date="2018-08" db="EMBL/GenBank/DDBJ databases">
        <title>A genome reference for cultivated species of the human gut microbiota.</title>
        <authorList>
            <person name="Zou Y."/>
            <person name="Xue W."/>
            <person name="Luo G."/>
        </authorList>
    </citation>
    <scope>NUCLEOTIDE SEQUENCE [LARGE SCALE GENOMIC DNA]</scope>
    <source>
        <strain evidence="2 3">AM43-11</strain>
    </source>
</reference>
<dbReference type="Gene3D" id="1.10.260.40">
    <property type="entry name" value="lambda repressor-like DNA-binding domains"/>
    <property type="match status" value="1"/>
</dbReference>
<dbReference type="RefSeq" id="WP_015521855.1">
    <property type="nucleotide sequence ID" value="NZ_CACRUM010000053.1"/>
</dbReference>
<dbReference type="Pfam" id="PF01381">
    <property type="entry name" value="HTH_3"/>
    <property type="match status" value="1"/>
</dbReference>
<feature type="domain" description="HTH cro/C1-type" evidence="1">
    <location>
        <begin position="5"/>
        <end position="59"/>
    </location>
</feature>
<dbReference type="PROSITE" id="PS50943">
    <property type="entry name" value="HTH_CROC1"/>
    <property type="match status" value="1"/>
</dbReference>
<dbReference type="InterPro" id="IPR001387">
    <property type="entry name" value="Cro/C1-type_HTH"/>
</dbReference>
<gene>
    <name evidence="2" type="ORF">DW927_11365</name>
</gene>
<protein>
    <submittedName>
        <fullName evidence="2">XRE family transcriptional regulator</fullName>
    </submittedName>
</protein>
<dbReference type="AlphaFoldDB" id="A0A3R6A4D1"/>
<evidence type="ECO:0000313" key="2">
    <source>
        <dbReference type="EMBL" id="RHA66492.1"/>
    </source>
</evidence>
<organism evidence="2 3">
    <name type="scientific">Roseburia intestinalis</name>
    <dbReference type="NCBI Taxonomy" id="166486"/>
    <lineage>
        <taxon>Bacteria</taxon>
        <taxon>Bacillati</taxon>
        <taxon>Bacillota</taxon>
        <taxon>Clostridia</taxon>
        <taxon>Lachnospirales</taxon>
        <taxon>Lachnospiraceae</taxon>
        <taxon>Roseburia</taxon>
    </lineage>
</organism>
<dbReference type="CDD" id="cd00093">
    <property type="entry name" value="HTH_XRE"/>
    <property type="match status" value="1"/>
</dbReference>
<dbReference type="InterPro" id="IPR010982">
    <property type="entry name" value="Lambda_DNA-bd_dom_sf"/>
</dbReference>
<dbReference type="GO" id="GO:0003677">
    <property type="term" value="F:DNA binding"/>
    <property type="evidence" value="ECO:0007669"/>
    <property type="project" value="InterPro"/>
</dbReference>
<comment type="caution">
    <text evidence="2">The sequence shown here is derived from an EMBL/GenBank/DDBJ whole genome shotgun (WGS) entry which is preliminary data.</text>
</comment>
<name>A0A3R6A4D1_9FIRM</name>
<dbReference type="Proteomes" id="UP000284465">
    <property type="component" value="Unassembled WGS sequence"/>
</dbReference>
<proteinExistence type="predicted"/>
<accession>A0A3R6A4D1</accession>
<dbReference type="SUPFAM" id="SSF47413">
    <property type="entry name" value="lambda repressor-like DNA-binding domains"/>
    <property type="match status" value="1"/>
</dbReference>
<dbReference type="EMBL" id="QSFP01000012">
    <property type="protein sequence ID" value="RHA66492.1"/>
    <property type="molecule type" value="Genomic_DNA"/>
</dbReference>
<sequence>MYEVFEQLLQKFGITAADVCKATGIRQSTISNWKSRRNLISGKNAQLIADYFNISVDYLMSGEEKEGGEKYYLNDETAKMAQEIFDNKELRMLFDAARDAAPEDLEAAHTMILALKRKERRNIDD</sequence>
<dbReference type="SMART" id="SM00530">
    <property type="entry name" value="HTH_XRE"/>
    <property type="match status" value="1"/>
</dbReference>
<evidence type="ECO:0000313" key="3">
    <source>
        <dbReference type="Proteomes" id="UP000284465"/>
    </source>
</evidence>